<dbReference type="Gene3D" id="2.130.10.10">
    <property type="entry name" value="YVTN repeat-like/Quinoprotein amine dehydrogenase"/>
    <property type="match status" value="1"/>
</dbReference>
<dbReference type="PANTHER" id="PTHR34512">
    <property type="entry name" value="CELL SURFACE PROTEIN"/>
    <property type="match status" value="1"/>
</dbReference>
<dbReference type="SUPFAM" id="SSF50998">
    <property type="entry name" value="Quinoprotein alcohol dehydrogenase-like"/>
    <property type="match status" value="1"/>
</dbReference>
<dbReference type="InterPro" id="IPR015943">
    <property type="entry name" value="WD40/YVTN_repeat-like_dom_sf"/>
</dbReference>
<dbReference type="Pfam" id="PF18911">
    <property type="entry name" value="PKD_4"/>
    <property type="match status" value="1"/>
</dbReference>
<comment type="caution">
    <text evidence="3">The sequence shown here is derived from an EMBL/GenBank/DDBJ whole genome shotgun (WGS) entry which is preliminary data.</text>
</comment>
<feature type="domain" description="PKD" evidence="1">
    <location>
        <begin position="26"/>
        <end position="104"/>
    </location>
</feature>
<name>A0A7C4S1K6_UNCW3</name>
<accession>A0A7C4S1K6</accession>
<dbReference type="SUPFAM" id="SSF49299">
    <property type="entry name" value="PKD domain"/>
    <property type="match status" value="1"/>
</dbReference>
<dbReference type="InterPro" id="IPR000601">
    <property type="entry name" value="PKD_dom"/>
</dbReference>
<evidence type="ECO:0000259" key="1">
    <source>
        <dbReference type="PROSITE" id="PS50093"/>
    </source>
</evidence>
<dbReference type="AlphaFoldDB" id="A0A7C4S1K6"/>
<evidence type="ECO:0000313" key="3">
    <source>
        <dbReference type="EMBL" id="HGU47522.1"/>
    </source>
</evidence>
<dbReference type="InterPro" id="IPR011047">
    <property type="entry name" value="Quinoprotein_ADH-like_sf"/>
</dbReference>
<dbReference type="Gene3D" id="2.60.40.10">
    <property type="entry name" value="Immunoglobulins"/>
    <property type="match status" value="1"/>
</dbReference>
<proteinExistence type="predicted"/>
<gene>
    <name evidence="3" type="ORF">ENT60_03025</name>
    <name evidence="2" type="ORF">ENU28_02260</name>
</gene>
<organism evidence="3">
    <name type="scientific">candidate division WOR-3 bacterium</name>
    <dbReference type="NCBI Taxonomy" id="2052148"/>
    <lineage>
        <taxon>Bacteria</taxon>
        <taxon>Bacteria division WOR-3</taxon>
    </lineage>
</organism>
<dbReference type="CDD" id="cd00146">
    <property type="entry name" value="PKD"/>
    <property type="match status" value="1"/>
</dbReference>
<dbReference type="EMBL" id="DSZH01000141">
    <property type="protein sequence ID" value="HGU47522.1"/>
    <property type="molecule type" value="Genomic_DNA"/>
</dbReference>
<dbReference type="InterPro" id="IPR013783">
    <property type="entry name" value="Ig-like_fold"/>
</dbReference>
<dbReference type="PANTHER" id="PTHR34512:SF30">
    <property type="entry name" value="OUTER MEMBRANE PROTEIN ASSEMBLY FACTOR BAMB"/>
    <property type="match status" value="1"/>
</dbReference>
<sequence>MKKSIMRVVLTIILLIGFFCKKNQPPELIEANFPSTGKVNVVVDFKLKAKDPEGKEISFKLDFGDNNQSGWSPYILTESVYTDTHTYQNPGQFDINVKIKDIEGKETEWIKIGKIAIAPLEIGEIFWIFTCENNGETAAFYSTPIIDEQDSVIYVACEFGHLHAIKFNGIEKWHFSLLEEERVVSSPLMDDYKYIYFVTEEGKFLSLTKEGNLRWERDLYNSFYASPALGKFNEIYLQSEDSIFAFNNTGELLWTKGVAGGNNSPIVDEEGNIYFASEKDSSIFSFDANGWLRFEFRFNSPVVNSPFFINSKKILFGLEDNRIICIDILGETLWSRNLNEPIFSSGVVLDDSVFYLITKYGSIFQGDVNGNFLPIISVSCDLTSSLVISENNCLYFRASWEDEEYDTLYGIDLNGNVIFRTPIPGEDESEDWEILSSPKVGPDGTIYISTAKGLYAIVGKGKSKNTSWYSFRKDNRNTGRR</sequence>
<dbReference type="InterPro" id="IPR002372">
    <property type="entry name" value="PQQ_rpt_dom"/>
</dbReference>
<dbReference type="Gene3D" id="2.40.128.630">
    <property type="match status" value="1"/>
</dbReference>
<evidence type="ECO:0000313" key="2">
    <source>
        <dbReference type="EMBL" id="HGQ55274.1"/>
    </source>
</evidence>
<reference evidence="3" key="1">
    <citation type="journal article" date="2020" name="mSystems">
        <title>Genome- and Community-Level Interaction Insights into Carbon Utilization and Element Cycling Functions of Hydrothermarchaeota in Hydrothermal Sediment.</title>
        <authorList>
            <person name="Zhou Z."/>
            <person name="Liu Y."/>
            <person name="Xu W."/>
            <person name="Pan J."/>
            <person name="Luo Z.H."/>
            <person name="Li M."/>
        </authorList>
    </citation>
    <scope>NUCLEOTIDE SEQUENCE [LARGE SCALE GENOMIC DNA]</scope>
    <source>
        <strain evidence="3">SpSt-594</strain>
        <strain evidence="2">SpSt-655</strain>
    </source>
</reference>
<dbReference type="InterPro" id="IPR035986">
    <property type="entry name" value="PKD_dom_sf"/>
</dbReference>
<dbReference type="EMBL" id="DTBX01000083">
    <property type="protein sequence ID" value="HGQ55274.1"/>
    <property type="molecule type" value="Genomic_DNA"/>
</dbReference>
<dbReference type="Pfam" id="PF13360">
    <property type="entry name" value="PQQ_2"/>
    <property type="match status" value="1"/>
</dbReference>
<protein>
    <recommendedName>
        <fullName evidence="1">PKD domain-containing protein</fullName>
    </recommendedName>
</protein>
<dbReference type="PROSITE" id="PS50093">
    <property type="entry name" value="PKD"/>
    <property type="match status" value="1"/>
</dbReference>